<evidence type="ECO:0000313" key="1">
    <source>
        <dbReference type="EMBL" id="OLP50770.1"/>
    </source>
</evidence>
<dbReference type="Proteomes" id="UP000185598">
    <property type="component" value="Unassembled WGS sequence"/>
</dbReference>
<sequence>MMDIASMTKDGVALSTAPAAPAFPVERTIRLGAAHDDSDQIGLLFSSPQRQPPSEEIPQLSPEMIEDLAEIKAQAPPEESRLPASWLDAMTAGEDKAGPVIERATSYLSDDNGLYRMFLADVA</sequence>
<accession>A0A1Q9A861</accession>
<gene>
    <name evidence="1" type="ORF">BJF91_05825</name>
</gene>
<name>A0A1Q9A861_9HYPH</name>
<proteinExistence type="predicted"/>
<keyword evidence="2" id="KW-1185">Reference proteome</keyword>
<organism evidence="1 2">
    <name type="scientific">Allorhizobium taibaishanense</name>
    <dbReference type="NCBI Taxonomy" id="887144"/>
    <lineage>
        <taxon>Bacteria</taxon>
        <taxon>Pseudomonadati</taxon>
        <taxon>Pseudomonadota</taxon>
        <taxon>Alphaproteobacteria</taxon>
        <taxon>Hyphomicrobiales</taxon>
        <taxon>Rhizobiaceae</taxon>
        <taxon>Rhizobium/Agrobacterium group</taxon>
        <taxon>Allorhizobium</taxon>
    </lineage>
</organism>
<comment type="caution">
    <text evidence="1">The sequence shown here is derived from an EMBL/GenBank/DDBJ whole genome shotgun (WGS) entry which is preliminary data.</text>
</comment>
<reference evidence="1 2" key="1">
    <citation type="submission" date="2016-09" db="EMBL/GenBank/DDBJ databases">
        <title>Rhizobium oryziradicis sp. nov., isolated from the root of rice.</title>
        <authorList>
            <person name="Zhao J."/>
            <person name="Zhang X."/>
        </authorList>
    </citation>
    <scope>NUCLEOTIDE SEQUENCE [LARGE SCALE GENOMIC DNA]</scope>
    <source>
        <strain evidence="1 2">14971</strain>
    </source>
</reference>
<protein>
    <submittedName>
        <fullName evidence="1">Uncharacterized protein</fullName>
    </submittedName>
</protein>
<evidence type="ECO:0000313" key="2">
    <source>
        <dbReference type="Proteomes" id="UP000185598"/>
    </source>
</evidence>
<dbReference type="AlphaFoldDB" id="A0A1Q9A861"/>
<dbReference type="EMBL" id="MKIN01000020">
    <property type="protein sequence ID" value="OLP50770.1"/>
    <property type="molecule type" value="Genomic_DNA"/>
</dbReference>